<keyword evidence="2" id="KW-1185">Reference proteome</keyword>
<dbReference type="EMBL" id="ADVG01000003">
    <property type="protein sequence ID" value="EFH84678.1"/>
    <property type="molecule type" value="Genomic_DNA"/>
</dbReference>
<protein>
    <submittedName>
        <fullName evidence="1">Uncharacterized protein</fullName>
    </submittedName>
</protein>
<name>D6TWU5_KTERA</name>
<reference evidence="1 2" key="1">
    <citation type="journal article" date="2011" name="Stand. Genomic Sci.">
        <title>Non-contiguous finished genome sequence and contextual data of the filamentous soil bacterium Ktedonobacter racemifer type strain (SOSP1-21).</title>
        <authorList>
            <person name="Chang Y.J."/>
            <person name="Land M."/>
            <person name="Hauser L."/>
            <person name="Chertkov O."/>
            <person name="Del Rio T.G."/>
            <person name="Nolan M."/>
            <person name="Copeland A."/>
            <person name="Tice H."/>
            <person name="Cheng J.F."/>
            <person name="Lucas S."/>
            <person name="Han C."/>
            <person name="Goodwin L."/>
            <person name="Pitluck S."/>
            <person name="Ivanova N."/>
            <person name="Ovchinikova G."/>
            <person name="Pati A."/>
            <person name="Chen A."/>
            <person name="Palaniappan K."/>
            <person name="Mavromatis K."/>
            <person name="Liolios K."/>
            <person name="Brettin T."/>
            <person name="Fiebig A."/>
            <person name="Rohde M."/>
            <person name="Abt B."/>
            <person name="Goker M."/>
            <person name="Detter J.C."/>
            <person name="Woyke T."/>
            <person name="Bristow J."/>
            <person name="Eisen J.A."/>
            <person name="Markowitz V."/>
            <person name="Hugenholtz P."/>
            <person name="Kyrpides N.C."/>
            <person name="Klenk H.P."/>
            <person name="Lapidus A."/>
        </authorList>
    </citation>
    <scope>NUCLEOTIDE SEQUENCE [LARGE SCALE GENOMIC DNA]</scope>
    <source>
        <strain evidence="2">DSM 44963</strain>
    </source>
</reference>
<dbReference type="InParanoid" id="D6TWU5"/>
<accession>D6TWU5</accession>
<dbReference type="AlphaFoldDB" id="D6TWU5"/>
<comment type="caution">
    <text evidence="1">The sequence shown here is derived from an EMBL/GenBank/DDBJ whole genome shotgun (WGS) entry which is preliminary data.</text>
</comment>
<dbReference type="STRING" id="485913.Krac_5777"/>
<evidence type="ECO:0000313" key="2">
    <source>
        <dbReference type="Proteomes" id="UP000004508"/>
    </source>
</evidence>
<sequence length="178" mass="19631">MNEEKKEEEHLVLNSSKAVRKETVQVASRFGRPSPDPRFGSPIELRRGDAHRSLDLMSIGKTLASEGIASEEAPPPFLQIEPTGAFGNEDVLDARMVHQPGAGFQTIVTGEIVRDDKDVPCRIIRLDVFEQLNVVLGITRSRTARDLLAIADPQRSIDPHLVIPTTVFQGSFDAVPIR</sequence>
<gene>
    <name evidence="1" type="ORF">Krac_5777</name>
</gene>
<organism evidence="1 2">
    <name type="scientific">Ktedonobacter racemifer DSM 44963</name>
    <dbReference type="NCBI Taxonomy" id="485913"/>
    <lineage>
        <taxon>Bacteria</taxon>
        <taxon>Bacillati</taxon>
        <taxon>Chloroflexota</taxon>
        <taxon>Ktedonobacteria</taxon>
        <taxon>Ktedonobacterales</taxon>
        <taxon>Ktedonobacteraceae</taxon>
        <taxon>Ktedonobacter</taxon>
    </lineage>
</organism>
<proteinExistence type="predicted"/>
<dbReference type="Proteomes" id="UP000004508">
    <property type="component" value="Unassembled WGS sequence"/>
</dbReference>
<evidence type="ECO:0000313" key="1">
    <source>
        <dbReference type="EMBL" id="EFH84678.1"/>
    </source>
</evidence>